<keyword evidence="5" id="KW-1185">Reference proteome</keyword>
<reference evidence="4" key="1">
    <citation type="journal article" date="2016" name="Insect Biochem. Mol. Biol.">
        <title>Multifaceted biological insights from a draft genome sequence of the tobacco hornworm moth, Manduca sexta.</title>
        <authorList>
            <person name="Kanost M.R."/>
            <person name="Arrese E.L."/>
            <person name="Cao X."/>
            <person name="Chen Y.R."/>
            <person name="Chellapilla S."/>
            <person name="Goldsmith M.R."/>
            <person name="Grosse-Wilde E."/>
            <person name="Heckel D.G."/>
            <person name="Herndon N."/>
            <person name="Jiang H."/>
            <person name="Papanicolaou A."/>
            <person name="Qu J."/>
            <person name="Soulages J.L."/>
            <person name="Vogel H."/>
            <person name="Walters J."/>
            <person name="Waterhouse R.M."/>
            <person name="Ahn S.J."/>
            <person name="Almeida F.C."/>
            <person name="An C."/>
            <person name="Aqrawi P."/>
            <person name="Bretschneider A."/>
            <person name="Bryant W.B."/>
            <person name="Bucks S."/>
            <person name="Chao H."/>
            <person name="Chevignon G."/>
            <person name="Christen J.M."/>
            <person name="Clarke D.F."/>
            <person name="Dittmer N.T."/>
            <person name="Ferguson L.C.F."/>
            <person name="Garavelou S."/>
            <person name="Gordon K.H.J."/>
            <person name="Gunaratna R.T."/>
            <person name="Han Y."/>
            <person name="Hauser F."/>
            <person name="He Y."/>
            <person name="Heidel-Fischer H."/>
            <person name="Hirsh A."/>
            <person name="Hu Y."/>
            <person name="Jiang H."/>
            <person name="Kalra D."/>
            <person name="Klinner C."/>
            <person name="Konig C."/>
            <person name="Kovar C."/>
            <person name="Kroll A.R."/>
            <person name="Kuwar S.S."/>
            <person name="Lee S.L."/>
            <person name="Lehman R."/>
            <person name="Li K."/>
            <person name="Li Z."/>
            <person name="Liang H."/>
            <person name="Lovelace S."/>
            <person name="Lu Z."/>
            <person name="Mansfield J.H."/>
            <person name="McCulloch K.J."/>
            <person name="Mathew T."/>
            <person name="Morton B."/>
            <person name="Muzny D.M."/>
            <person name="Neunemann D."/>
            <person name="Ongeri F."/>
            <person name="Pauchet Y."/>
            <person name="Pu L.L."/>
            <person name="Pyrousis I."/>
            <person name="Rao X.J."/>
            <person name="Redding A."/>
            <person name="Roesel C."/>
            <person name="Sanchez-Gracia A."/>
            <person name="Schaack S."/>
            <person name="Shukla A."/>
            <person name="Tetreau G."/>
            <person name="Wang Y."/>
            <person name="Xiong G.H."/>
            <person name="Traut W."/>
            <person name="Walsh T.K."/>
            <person name="Worley K.C."/>
            <person name="Wu D."/>
            <person name="Wu W."/>
            <person name="Wu Y.Q."/>
            <person name="Zhang X."/>
            <person name="Zou Z."/>
            <person name="Zucker H."/>
            <person name="Briscoe A.D."/>
            <person name="Burmester T."/>
            <person name="Clem R.J."/>
            <person name="Feyereisen R."/>
            <person name="Grimmelikhuijzen C.J.P."/>
            <person name="Hamodrakas S.J."/>
            <person name="Hansson B.S."/>
            <person name="Huguet E."/>
            <person name="Jermiin L.S."/>
            <person name="Lan Q."/>
            <person name="Lehman H.K."/>
            <person name="Lorenzen M."/>
            <person name="Merzendorfer H."/>
            <person name="Michalopoulos I."/>
            <person name="Morton D.B."/>
            <person name="Muthukrishnan S."/>
            <person name="Oakeshott J.G."/>
            <person name="Palmer W."/>
            <person name="Park Y."/>
            <person name="Passarelli A.L."/>
            <person name="Rozas J."/>
            <person name="Schwartz L.M."/>
            <person name="Smith W."/>
            <person name="Southgate A."/>
            <person name="Vilcinskas A."/>
            <person name="Vogt R."/>
            <person name="Wang P."/>
            <person name="Werren J."/>
            <person name="Yu X.Q."/>
            <person name="Zhou J.J."/>
            <person name="Brown S.J."/>
            <person name="Scherer S.E."/>
            <person name="Richards S."/>
            <person name="Blissard G.W."/>
        </authorList>
    </citation>
    <scope>NUCLEOTIDE SEQUENCE</scope>
</reference>
<feature type="chain" id="PRO_5037042070" description="Kazal-like domain-containing protein" evidence="2">
    <location>
        <begin position="18"/>
        <end position="1316"/>
    </location>
</feature>
<accession>A0A922D201</accession>
<dbReference type="EMBL" id="JH669226">
    <property type="protein sequence ID" value="KAG6464673.1"/>
    <property type="molecule type" value="Genomic_DNA"/>
</dbReference>
<feature type="compositionally biased region" description="Basic and acidic residues" evidence="1">
    <location>
        <begin position="198"/>
        <end position="222"/>
    </location>
</feature>
<dbReference type="InterPro" id="IPR002350">
    <property type="entry name" value="Kazal_dom"/>
</dbReference>
<feature type="region of interest" description="Disordered" evidence="1">
    <location>
        <begin position="1056"/>
        <end position="1082"/>
    </location>
</feature>
<evidence type="ECO:0000313" key="4">
    <source>
        <dbReference type="EMBL" id="KAG6464673.1"/>
    </source>
</evidence>
<keyword evidence="2" id="KW-0732">Signal</keyword>
<feature type="compositionally biased region" description="Basic and acidic residues" evidence="1">
    <location>
        <begin position="161"/>
        <end position="175"/>
    </location>
</feature>
<dbReference type="Gene3D" id="3.30.60.30">
    <property type="match status" value="2"/>
</dbReference>
<dbReference type="OrthoDB" id="7451940at2759"/>
<comment type="caution">
    <text evidence="4">The sequence shown here is derived from an EMBL/GenBank/DDBJ whole genome shotgun (WGS) entry which is preliminary data.</text>
</comment>
<gene>
    <name evidence="4" type="ORF">O3G_MSEX014664</name>
</gene>
<protein>
    <recommendedName>
        <fullName evidence="3">Kazal-like domain-containing protein</fullName>
    </recommendedName>
</protein>
<evidence type="ECO:0000259" key="3">
    <source>
        <dbReference type="PROSITE" id="PS51465"/>
    </source>
</evidence>
<feature type="compositionally biased region" description="Basic and acidic residues" evidence="1">
    <location>
        <begin position="119"/>
        <end position="129"/>
    </location>
</feature>
<evidence type="ECO:0000313" key="5">
    <source>
        <dbReference type="Proteomes" id="UP000791440"/>
    </source>
</evidence>
<feature type="signal peptide" evidence="2">
    <location>
        <begin position="1"/>
        <end position="17"/>
    </location>
</feature>
<proteinExistence type="predicted"/>
<feature type="region of interest" description="Disordered" evidence="1">
    <location>
        <begin position="115"/>
        <end position="236"/>
    </location>
</feature>
<dbReference type="Proteomes" id="UP000791440">
    <property type="component" value="Unassembled WGS sequence"/>
</dbReference>
<dbReference type="PROSITE" id="PS51465">
    <property type="entry name" value="KAZAL_2"/>
    <property type="match status" value="1"/>
</dbReference>
<feature type="domain" description="Kazal-like" evidence="3">
    <location>
        <begin position="36"/>
        <end position="98"/>
    </location>
</feature>
<reference evidence="4" key="2">
    <citation type="submission" date="2020-12" db="EMBL/GenBank/DDBJ databases">
        <authorList>
            <person name="Kanost M."/>
        </authorList>
    </citation>
    <scope>NUCLEOTIDE SEQUENCE</scope>
</reference>
<organism evidence="4 5">
    <name type="scientific">Manduca sexta</name>
    <name type="common">Tobacco hawkmoth</name>
    <name type="synonym">Tobacco hornworm</name>
    <dbReference type="NCBI Taxonomy" id="7130"/>
    <lineage>
        <taxon>Eukaryota</taxon>
        <taxon>Metazoa</taxon>
        <taxon>Ecdysozoa</taxon>
        <taxon>Arthropoda</taxon>
        <taxon>Hexapoda</taxon>
        <taxon>Insecta</taxon>
        <taxon>Pterygota</taxon>
        <taxon>Neoptera</taxon>
        <taxon>Endopterygota</taxon>
        <taxon>Lepidoptera</taxon>
        <taxon>Glossata</taxon>
        <taxon>Ditrysia</taxon>
        <taxon>Bombycoidea</taxon>
        <taxon>Sphingidae</taxon>
        <taxon>Sphinginae</taxon>
        <taxon>Sphingini</taxon>
        <taxon>Manduca</taxon>
    </lineage>
</organism>
<name>A0A922D201_MANSE</name>
<sequence length="1316" mass="150177">MKYIFFLLFLVARESDPTVPDGFQSSKCFKNVKKEKIISKKCPDVKCPPIDEPVCARVTSIKNNKTLYIIMVNKCEMEYMKCHQGLQASIVDMKNCGHEEYKTLKTLLRDKGRKRVKREAHSGKNIDPSRRRRRKRIARTDNKTIIEPEDSSGDIAVPLDATKEPITENGFKDISDSDEIANVKPEEPANPNEPSQEIETKNDLPEDLADDKILPDKEDLPKLNEVTDLPVPDMPVTDLPVPDMPVTNLPENMESGRVIVDAVIEPGKYNLENLPEELKKKKLTKDKKIIFTDKNQPDDYDIYQAECPMSCPTRDVMVCAKCQHNVYKTFMSICHMRMFSCMFTDEKLELVSRYPCVMSAPFLSVKPNTEPSGRITLADDEDKILKFIYCREKGNPTFMDGKNMILYSEKDNATILIVIQIGVLAADDKCNCNKTEKIKIILIKVDDKDLKLNSNVNVFDATDVDTNIKNITDVDKDIIKDIVGDNNNTNFSYVDSNNYNITEDCHDKDNLELDSLNSDEVTDNISLSNDAVNINLDGSENRRLSDDVNFVNTTRDNNKTLEELTKPENYIYNDASNISIPTMELTLEDFAIQNDNNNTRDIPAVVNMEQPLNTSDVETNRRISFDTSTEYIRDTGTFKFYNKDYINVKVNQSREPIEDLVRGSVEHFNNINETVSGSIDGNNQTNNKSDGKVENVNIATVRNDKLNNSNEQEFKLHIVTKNETKSKNSKKEKITAASYNTSIMSHNIDKGKTDNIIKIDETNNSSKDILSDLKAAEVNPTNMSKSTIDGSKKENKVIHKDISITDFLDTIINDESKPILQDIDKQNAKDLNLKEAINQHHINLDSIVNYLENKLRNYEESLKNDTKDERNKTKNTIQHKEIRGNINRILDLKQSNKILEQIDTLSQMNKDHMFDMSALNRTKEKNKNSAVKHQELSNLDANRSMSDNNDIKTHVNVDTTSNHTENIKIYKDNNVGDKNFPQKIESHNVLGTKRDDVDLVENLTKSVEIELDNISESNRGLSTTNIPYRKSYSPHMTFKNDALKAKITEPPVYKIGNSKQNNINKQEENDTENGQIIDSKVNKRIDSGNEENKIKLQDIKALFAITNAVDKIAEDIPIIEEDTNSTILNSKDRITTHTFSRLEANNLDMSPIKLEVDKSKTKDFERNILNTVNKNTVTNNAIYLKNPDNFGTSLYPNRKQTESSLIIAKSKPLNVQESNTNTNYLRHFYTPKLNNQPNTYFTNNVILSRMNPLNFLNLKPDKNFIEMDKNKKDLSRTLNSDASEIISPKQNIPEDTRYINLNIINNPRFIFLLARK</sequence>
<evidence type="ECO:0000256" key="1">
    <source>
        <dbReference type="SAM" id="MobiDB-lite"/>
    </source>
</evidence>
<evidence type="ECO:0000256" key="2">
    <source>
        <dbReference type="SAM" id="SignalP"/>
    </source>
</evidence>